<dbReference type="SUPFAM" id="SSF51735">
    <property type="entry name" value="NAD(P)-binding Rossmann-fold domains"/>
    <property type="match status" value="1"/>
</dbReference>
<dbReference type="RefSeq" id="WP_247201083.1">
    <property type="nucleotide sequence ID" value="NZ_JALKCG010000004.1"/>
</dbReference>
<comment type="caution">
    <text evidence="2">The sequence shown here is derived from an EMBL/GenBank/DDBJ whole genome shotgun (WGS) entry which is preliminary data.</text>
</comment>
<dbReference type="Gene3D" id="3.90.25.10">
    <property type="entry name" value="UDP-galactose 4-epimerase, domain 1"/>
    <property type="match status" value="1"/>
</dbReference>
<reference evidence="3" key="1">
    <citation type="submission" date="2023-07" db="EMBL/GenBank/DDBJ databases">
        <title>Ancylobacter moscoviensis sp. nov., facultatively methylotrophic bacteria from activated sludge and the reclassification of Starkeya novella (Starkey 1934) Kelly et al. 2000 as Ancylobacter novellus comb. nov., Starkeya koreensis Im et al. 2006 as Ancylobacter koreensis comb.nov., Angulomicrobium tetraedrale Vasil'eva et al. 1986 as Ancylobacter tetraedralis comb. nov., Angulomicrobium amanitiforme Fritz et al. 2004 as Ancylobacter amanitiformis comb. nov. and Methylorhabdus multivorans Doronina et al. 1996 as Ancylobacter multivorans comb. nov. and emended description of the genus Ancylobacter.</title>
        <authorList>
            <person name="Doronina N."/>
            <person name="Chemodurova A."/>
            <person name="Grouzdev D."/>
            <person name="Koziaeva V."/>
            <person name="Shi W."/>
            <person name="Wu L."/>
            <person name="Kaparullina E."/>
        </authorList>
    </citation>
    <scope>NUCLEOTIDE SEQUENCE [LARGE SCALE GENOMIC DNA]</scope>
    <source>
        <strain evidence="3">Jip08</strain>
    </source>
</reference>
<dbReference type="Gene3D" id="3.40.50.720">
    <property type="entry name" value="NAD(P)-binding Rossmann-like Domain"/>
    <property type="match status" value="1"/>
</dbReference>
<name>A0ABT0DNN3_9HYPH</name>
<accession>A0ABT0DNN3</accession>
<dbReference type="EMBL" id="JALKCG010000004">
    <property type="protein sequence ID" value="MCK0208804.1"/>
    <property type="molecule type" value="Genomic_DNA"/>
</dbReference>
<dbReference type="PANTHER" id="PTHR43162:SF1">
    <property type="entry name" value="PRESTALK A DIFFERENTIATION PROTEIN A"/>
    <property type="match status" value="1"/>
</dbReference>
<evidence type="ECO:0000313" key="2">
    <source>
        <dbReference type="EMBL" id="MCK0208804.1"/>
    </source>
</evidence>
<protein>
    <submittedName>
        <fullName evidence="2">SDR family oxidoreductase</fullName>
    </submittedName>
</protein>
<gene>
    <name evidence="2" type="ORF">MWN33_12270</name>
</gene>
<dbReference type="Pfam" id="PF05368">
    <property type="entry name" value="NmrA"/>
    <property type="match status" value="1"/>
</dbReference>
<evidence type="ECO:0000313" key="3">
    <source>
        <dbReference type="Proteomes" id="UP001202867"/>
    </source>
</evidence>
<feature type="domain" description="NmrA-like" evidence="1">
    <location>
        <begin position="7"/>
        <end position="238"/>
    </location>
</feature>
<evidence type="ECO:0000259" key="1">
    <source>
        <dbReference type="Pfam" id="PF05368"/>
    </source>
</evidence>
<dbReference type="PANTHER" id="PTHR43162">
    <property type="match status" value="1"/>
</dbReference>
<proteinExistence type="predicted"/>
<dbReference type="InterPro" id="IPR008030">
    <property type="entry name" value="NmrA-like"/>
</dbReference>
<dbReference type="InterPro" id="IPR051604">
    <property type="entry name" value="Ergot_Alk_Oxidoreductase"/>
</dbReference>
<sequence length="285" mass="29852">MSDKNPTGKILVLGASGHVGRPLVKALRTKGEAVKAASRGGQPIEGAEGVAFEFGRPETFAAAFEGVDRAYVMLPGGYVNSRELLTPVIEAAAARKVKVVLQTAIGVDADDSIPYRQVELALIGAGVPYVILRPNWFTDNFLNFWKPGIDHAGALAVPAGEGKSSFVDARDIAASAAAALTSDRFDGRAFNLTGPQALGYGEAAEILSGIIGRKVGYTPIDDETFVGILTGAGVSEDYARFLAMIFHPVREGWTAGVTDAVETLTGHAPISVAQWAQDNAAALRA</sequence>
<dbReference type="InterPro" id="IPR036291">
    <property type="entry name" value="NAD(P)-bd_dom_sf"/>
</dbReference>
<dbReference type="Proteomes" id="UP001202867">
    <property type="component" value="Unassembled WGS sequence"/>
</dbReference>
<dbReference type="CDD" id="cd05269">
    <property type="entry name" value="TMR_SDR_a"/>
    <property type="match status" value="1"/>
</dbReference>
<keyword evidence="3" id="KW-1185">Reference proteome</keyword>
<organism evidence="2 3">
    <name type="scientific">Ancylobacter koreensis</name>
    <dbReference type="NCBI Taxonomy" id="266121"/>
    <lineage>
        <taxon>Bacteria</taxon>
        <taxon>Pseudomonadati</taxon>
        <taxon>Pseudomonadota</taxon>
        <taxon>Alphaproteobacteria</taxon>
        <taxon>Hyphomicrobiales</taxon>
        <taxon>Xanthobacteraceae</taxon>
        <taxon>Ancylobacter</taxon>
    </lineage>
</organism>